<name>A0AAV5KK70_9ROSI</name>
<gene>
    <name evidence="2" type="ORF">SLEP1_g34442</name>
</gene>
<dbReference type="AlphaFoldDB" id="A0AAV5KK70"/>
<evidence type="ECO:0000313" key="2">
    <source>
        <dbReference type="EMBL" id="GKV24901.1"/>
    </source>
</evidence>
<evidence type="ECO:0000313" key="3">
    <source>
        <dbReference type="Proteomes" id="UP001054252"/>
    </source>
</evidence>
<proteinExistence type="predicted"/>
<feature type="compositionally biased region" description="Basic and acidic residues" evidence="1">
    <location>
        <begin position="160"/>
        <end position="178"/>
    </location>
</feature>
<dbReference type="EMBL" id="BPVZ01000067">
    <property type="protein sequence ID" value="GKV24901.1"/>
    <property type="molecule type" value="Genomic_DNA"/>
</dbReference>
<organism evidence="2 3">
    <name type="scientific">Rubroshorea leprosula</name>
    <dbReference type="NCBI Taxonomy" id="152421"/>
    <lineage>
        <taxon>Eukaryota</taxon>
        <taxon>Viridiplantae</taxon>
        <taxon>Streptophyta</taxon>
        <taxon>Embryophyta</taxon>
        <taxon>Tracheophyta</taxon>
        <taxon>Spermatophyta</taxon>
        <taxon>Magnoliopsida</taxon>
        <taxon>eudicotyledons</taxon>
        <taxon>Gunneridae</taxon>
        <taxon>Pentapetalae</taxon>
        <taxon>rosids</taxon>
        <taxon>malvids</taxon>
        <taxon>Malvales</taxon>
        <taxon>Dipterocarpaceae</taxon>
        <taxon>Rubroshorea</taxon>
    </lineage>
</organism>
<evidence type="ECO:0000256" key="1">
    <source>
        <dbReference type="SAM" id="MobiDB-lite"/>
    </source>
</evidence>
<comment type="caution">
    <text evidence="2">The sequence shown here is derived from an EMBL/GenBank/DDBJ whole genome shotgun (WGS) entry which is preliminary data.</text>
</comment>
<reference evidence="2 3" key="1">
    <citation type="journal article" date="2021" name="Commun. Biol.">
        <title>The genome of Shorea leprosula (Dipterocarpaceae) highlights the ecological relevance of drought in aseasonal tropical rainforests.</title>
        <authorList>
            <person name="Ng K.K.S."/>
            <person name="Kobayashi M.J."/>
            <person name="Fawcett J.A."/>
            <person name="Hatakeyama M."/>
            <person name="Paape T."/>
            <person name="Ng C.H."/>
            <person name="Ang C.C."/>
            <person name="Tnah L.H."/>
            <person name="Lee C.T."/>
            <person name="Nishiyama T."/>
            <person name="Sese J."/>
            <person name="O'Brien M.J."/>
            <person name="Copetti D."/>
            <person name="Mohd Noor M.I."/>
            <person name="Ong R.C."/>
            <person name="Putra M."/>
            <person name="Sireger I.Z."/>
            <person name="Indrioko S."/>
            <person name="Kosugi Y."/>
            <person name="Izuno A."/>
            <person name="Isagi Y."/>
            <person name="Lee S.L."/>
            <person name="Shimizu K.K."/>
        </authorList>
    </citation>
    <scope>NUCLEOTIDE SEQUENCE [LARGE SCALE GENOMIC DNA]</scope>
    <source>
        <strain evidence="2">214</strain>
    </source>
</reference>
<feature type="region of interest" description="Disordered" evidence="1">
    <location>
        <begin position="156"/>
        <end position="178"/>
    </location>
</feature>
<keyword evidence="3" id="KW-1185">Reference proteome</keyword>
<sequence length="178" mass="20549">MTVAKRFINSTFPEVDRRGAREEIYFDCWGVVGCKLVNALSQEFFETLRERNALAKEKEKLGKKKDEVEKDLAEVMPELRPQEKKIEGMKKAIVELKKNVNLLVHNAMKEHIVRFLKSSTFDNIVNLYRLSTAILAFSDCRKKVKPQHPELDVTDITFGEQERGVEEDGEKHESLLSP</sequence>
<accession>A0AAV5KK70</accession>
<protein>
    <submittedName>
        <fullName evidence="2">Uncharacterized protein</fullName>
    </submittedName>
</protein>
<dbReference type="Proteomes" id="UP001054252">
    <property type="component" value="Unassembled WGS sequence"/>
</dbReference>